<organism evidence="12 13">
    <name type="scientific">Microbotryum saponariae</name>
    <dbReference type="NCBI Taxonomy" id="289078"/>
    <lineage>
        <taxon>Eukaryota</taxon>
        <taxon>Fungi</taxon>
        <taxon>Dikarya</taxon>
        <taxon>Basidiomycota</taxon>
        <taxon>Pucciniomycotina</taxon>
        <taxon>Microbotryomycetes</taxon>
        <taxon>Microbotryales</taxon>
        <taxon>Microbotryaceae</taxon>
        <taxon>Microbotryum</taxon>
    </lineage>
</organism>
<evidence type="ECO:0000256" key="8">
    <source>
        <dbReference type="ARBA" id="ARBA00033774"/>
    </source>
</evidence>
<feature type="region of interest" description="Disordered" evidence="10">
    <location>
        <begin position="1"/>
        <end position="34"/>
    </location>
</feature>
<evidence type="ECO:0000256" key="10">
    <source>
        <dbReference type="SAM" id="MobiDB-lite"/>
    </source>
</evidence>
<evidence type="ECO:0000256" key="2">
    <source>
        <dbReference type="ARBA" id="ARBA00004177"/>
    </source>
</evidence>
<accession>A0A2X0KNB9</accession>
<comment type="function">
    <text evidence="7">Recruits the lipid transfer protein VPS13 to endosomal and vacuolar membranes.</text>
</comment>
<evidence type="ECO:0000256" key="1">
    <source>
        <dbReference type="ARBA" id="ARBA00004148"/>
    </source>
</evidence>
<dbReference type="Proteomes" id="UP000249723">
    <property type="component" value="Unassembled WGS sequence"/>
</dbReference>
<evidence type="ECO:0000259" key="11">
    <source>
        <dbReference type="PROSITE" id="PS50195"/>
    </source>
</evidence>
<evidence type="ECO:0000256" key="3">
    <source>
        <dbReference type="ARBA" id="ARBA00007426"/>
    </source>
</evidence>
<evidence type="ECO:0000256" key="9">
    <source>
        <dbReference type="ARBA" id="ARBA00033785"/>
    </source>
</evidence>
<sequence>MAVSSRHVLSPMQPTFKLGGPNGNEDNDGGTSSMINEATASLLHASLDIHLPRGPSVHSSSRPGMGRPRSSSRNLQWSRGSVEDLRAVDRSASPVIDRDDSNPRKLGNGKWKEVSGASYASGMVGSSGEHPFAHTTALLRRTHSADLLERDGGPPSEDDFSSDDEIFRPRPPSIASTNSQRSSVSSPPSLLCIPMPHSQADARWSNTPQRIGVLLEDCTNRENHAFARDVRITGFHPVGSQNAGGFVVFEIEIVTPQGTLIKLNKRYSAFVRLRADLVREYPHFRGWVPRLPPKNSLGESENTKVLYLLILTQLEPVFNTLLSLAKYRPSFLDRRRAQLAYWLTTILLHPEAGRCALVRQWVLE</sequence>
<comment type="similarity">
    <text evidence="3">Belongs to the YPT35 family.</text>
</comment>
<dbReference type="GO" id="GO:0005774">
    <property type="term" value="C:vacuolar membrane"/>
    <property type="evidence" value="ECO:0007669"/>
    <property type="project" value="UniProtKB-SubCell"/>
</dbReference>
<feature type="region of interest" description="Disordered" evidence="10">
    <location>
        <begin position="51"/>
        <end position="111"/>
    </location>
</feature>
<dbReference type="Pfam" id="PF00787">
    <property type="entry name" value="PX"/>
    <property type="match status" value="1"/>
</dbReference>
<dbReference type="InterPro" id="IPR037917">
    <property type="entry name" value="Ypt35_PX"/>
</dbReference>
<dbReference type="InterPro" id="IPR001683">
    <property type="entry name" value="PX_dom"/>
</dbReference>
<gene>
    <name evidence="12" type="ORF">BZ3500_MVSOF-1268-A1-R1_CHR2-2G05037</name>
</gene>
<feature type="domain" description="PX" evidence="11">
    <location>
        <begin position="227"/>
        <end position="364"/>
    </location>
</feature>
<dbReference type="OrthoDB" id="2536364at2759"/>
<evidence type="ECO:0000313" key="13">
    <source>
        <dbReference type="Proteomes" id="UP000249723"/>
    </source>
</evidence>
<evidence type="ECO:0000313" key="12">
    <source>
        <dbReference type="EMBL" id="SCZ87571.1"/>
    </source>
</evidence>
<dbReference type="GO" id="GO:0032266">
    <property type="term" value="F:phosphatidylinositol-3-phosphate binding"/>
    <property type="evidence" value="ECO:0007669"/>
    <property type="project" value="InterPro"/>
</dbReference>
<dbReference type="CDD" id="cd07280">
    <property type="entry name" value="PX_YPT35"/>
    <property type="match status" value="1"/>
</dbReference>
<comment type="subcellular location">
    <subcellularLocation>
        <location evidence="2">Endosome</location>
    </subcellularLocation>
    <subcellularLocation>
        <location evidence="1">Vacuole membrane</location>
        <topology evidence="1">Peripheral membrane protein</topology>
    </subcellularLocation>
</comment>
<keyword evidence="5" id="KW-0967">Endosome</keyword>
<name>A0A2X0KNB9_9BASI</name>
<dbReference type="GO" id="GO:0010008">
    <property type="term" value="C:endosome membrane"/>
    <property type="evidence" value="ECO:0007669"/>
    <property type="project" value="UniProtKB-SubCell"/>
</dbReference>
<reference evidence="13" key="1">
    <citation type="submission" date="2016-10" db="EMBL/GenBank/DDBJ databases">
        <authorList>
            <person name="Jeantristanb JTB J.-T."/>
            <person name="Ricardo R."/>
        </authorList>
    </citation>
    <scope>NUCLEOTIDE SEQUENCE [LARGE SCALE GENOMIC DNA]</scope>
</reference>
<feature type="region of interest" description="Disordered" evidence="10">
    <location>
        <begin position="147"/>
        <end position="190"/>
    </location>
</feature>
<proteinExistence type="inferred from homology"/>
<evidence type="ECO:0000256" key="5">
    <source>
        <dbReference type="ARBA" id="ARBA00022753"/>
    </source>
</evidence>
<dbReference type="Gene3D" id="3.30.1520.10">
    <property type="entry name" value="Phox-like domain"/>
    <property type="match status" value="1"/>
</dbReference>
<dbReference type="AlphaFoldDB" id="A0A2X0KNB9"/>
<protein>
    <recommendedName>
        <fullName evidence="8">Endosomal/vacuolar adapter protein YPT35</fullName>
    </recommendedName>
    <alternativeName>
        <fullName evidence="9">PX domain-containing protein YPT35</fullName>
    </alternativeName>
</protein>
<feature type="compositionally biased region" description="Low complexity" evidence="10">
    <location>
        <begin position="59"/>
        <end position="73"/>
    </location>
</feature>
<keyword evidence="4" id="KW-0926">Vacuole</keyword>
<keyword evidence="13" id="KW-1185">Reference proteome</keyword>
<dbReference type="InterPro" id="IPR036871">
    <property type="entry name" value="PX_dom_sf"/>
</dbReference>
<dbReference type="PROSITE" id="PS50195">
    <property type="entry name" value="PX"/>
    <property type="match status" value="1"/>
</dbReference>
<evidence type="ECO:0000256" key="6">
    <source>
        <dbReference type="ARBA" id="ARBA00023136"/>
    </source>
</evidence>
<dbReference type="STRING" id="289078.A0A2X0KNB9"/>
<evidence type="ECO:0000256" key="4">
    <source>
        <dbReference type="ARBA" id="ARBA00022554"/>
    </source>
</evidence>
<keyword evidence="6" id="KW-0472">Membrane</keyword>
<dbReference type="SUPFAM" id="SSF64268">
    <property type="entry name" value="PX domain"/>
    <property type="match status" value="1"/>
</dbReference>
<dbReference type="EMBL" id="FMWP01000010">
    <property type="protein sequence ID" value="SCZ87571.1"/>
    <property type="molecule type" value="Genomic_DNA"/>
</dbReference>
<feature type="compositionally biased region" description="Low complexity" evidence="10">
    <location>
        <begin position="176"/>
        <end position="189"/>
    </location>
</feature>
<evidence type="ECO:0000256" key="7">
    <source>
        <dbReference type="ARBA" id="ARBA00033728"/>
    </source>
</evidence>